<dbReference type="Gene3D" id="3.30.1460.30">
    <property type="entry name" value="YgaC/TfoX-N like chaperone"/>
    <property type="match status" value="1"/>
</dbReference>
<accession>A0A7I8D0N3</accession>
<dbReference type="RefSeq" id="WP_099321895.1">
    <property type="nucleotide sequence ID" value="NZ_AP023321.1"/>
</dbReference>
<dbReference type="Proteomes" id="UP000593890">
    <property type="component" value="Chromosome"/>
</dbReference>
<organism evidence="2 3">
    <name type="scientific">Solibaculum mannosilyticum</name>
    <dbReference type="NCBI Taxonomy" id="2780922"/>
    <lineage>
        <taxon>Bacteria</taxon>
        <taxon>Bacillati</taxon>
        <taxon>Bacillota</taxon>
        <taxon>Clostridia</taxon>
        <taxon>Eubacteriales</taxon>
        <taxon>Oscillospiraceae</taxon>
        <taxon>Solibaculum</taxon>
    </lineage>
</organism>
<dbReference type="KEGG" id="sman:C12CBH8_09770"/>
<dbReference type="EMBL" id="AP023321">
    <property type="protein sequence ID" value="BCI60338.1"/>
    <property type="molecule type" value="Genomic_DNA"/>
</dbReference>
<protein>
    <submittedName>
        <fullName evidence="2">Competence protein TfoX</fullName>
    </submittedName>
</protein>
<dbReference type="AlphaFoldDB" id="A0A7I8D0N3"/>
<sequence>MASTLGFVKYVAEQLQDAGKITYRRMFGEYGLYCNGIFFSVVCDDQFFVKITSEGENAFPYLPKSPPYKGARDYFLVEDIDDRELMEKLAKVTCSALQTPKPKKRRD</sequence>
<dbReference type="Pfam" id="PF04993">
    <property type="entry name" value="TfoX_N"/>
    <property type="match status" value="1"/>
</dbReference>
<name>A0A7I8D0N3_9FIRM</name>
<reference evidence="3" key="1">
    <citation type="submission" date="2020-07" db="EMBL/GenBank/DDBJ databases">
        <title>Complete genome sequencing of Clostridia bacterium strain 12CBH8.</title>
        <authorList>
            <person name="Sakamoto M."/>
            <person name="Murakami T."/>
            <person name="Mori H."/>
        </authorList>
    </citation>
    <scope>NUCLEOTIDE SEQUENCE [LARGE SCALE GENOMIC DNA]</scope>
    <source>
        <strain evidence="3">12CBH8</strain>
    </source>
</reference>
<proteinExistence type="predicted"/>
<feature type="domain" description="TfoX N-terminal" evidence="1">
    <location>
        <begin position="13"/>
        <end position="94"/>
    </location>
</feature>
<keyword evidence="3" id="KW-1185">Reference proteome</keyword>
<dbReference type="SUPFAM" id="SSF159894">
    <property type="entry name" value="YgaC/TfoX-N like"/>
    <property type="match status" value="1"/>
</dbReference>
<gene>
    <name evidence="2" type="ORF">C12CBH8_09770</name>
</gene>
<evidence type="ECO:0000259" key="1">
    <source>
        <dbReference type="Pfam" id="PF04993"/>
    </source>
</evidence>
<dbReference type="InterPro" id="IPR007076">
    <property type="entry name" value="TfoX_N"/>
</dbReference>
<evidence type="ECO:0000313" key="3">
    <source>
        <dbReference type="Proteomes" id="UP000593890"/>
    </source>
</evidence>
<evidence type="ECO:0000313" key="2">
    <source>
        <dbReference type="EMBL" id="BCI60338.1"/>
    </source>
</evidence>